<accession>A0A9N9J556</accession>
<sequence>MGLQLQLIARIGKEKTEPMANPSTRQKDIIVPAKPLLTPSTCGAAIIVLVPYEPTSTLHIKKIGKNIIRAIDMSASFTESVVTNDCKD</sequence>
<evidence type="ECO:0000313" key="1">
    <source>
        <dbReference type="EMBL" id="CAG8765645.1"/>
    </source>
</evidence>
<protein>
    <submittedName>
        <fullName evidence="1">10784_t:CDS:1</fullName>
    </submittedName>
</protein>
<comment type="caution">
    <text evidence="1">The sequence shown here is derived from an EMBL/GenBank/DDBJ whole genome shotgun (WGS) entry which is preliminary data.</text>
</comment>
<feature type="non-terminal residue" evidence="1">
    <location>
        <position position="1"/>
    </location>
</feature>
<keyword evidence="2" id="KW-1185">Reference proteome</keyword>
<dbReference type="Proteomes" id="UP000789570">
    <property type="component" value="Unassembled WGS sequence"/>
</dbReference>
<gene>
    <name evidence="1" type="ORF">FCALED_LOCUS17212</name>
</gene>
<name>A0A9N9J556_9GLOM</name>
<dbReference type="AlphaFoldDB" id="A0A9N9J556"/>
<organism evidence="1 2">
    <name type="scientific">Funneliformis caledonium</name>
    <dbReference type="NCBI Taxonomy" id="1117310"/>
    <lineage>
        <taxon>Eukaryota</taxon>
        <taxon>Fungi</taxon>
        <taxon>Fungi incertae sedis</taxon>
        <taxon>Mucoromycota</taxon>
        <taxon>Glomeromycotina</taxon>
        <taxon>Glomeromycetes</taxon>
        <taxon>Glomerales</taxon>
        <taxon>Glomeraceae</taxon>
        <taxon>Funneliformis</taxon>
    </lineage>
</organism>
<evidence type="ECO:0000313" key="2">
    <source>
        <dbReference type="Proteomes" id="UP000789570"/>
    </source>
</evidence>
<dbReference type="EMBL" id="CAJVPQ010024866">
    <property type="protein sequence ID" value="CAG8765645.1"/>
    <property type="molecule type" value="Genomic_DNA"/>
</dbReference>
<proteinExistence type="predicted"/>
<reference evidence="1" key="1">
    <citation type="submission" date="2021-06" db="EMBL/GenBank/DDBJ databases">
        <authorList>
            <person name="Kallberg Y."/>
            <person name="Tangrot J."/>
            <person name="Rosling A."/>
        </authorList>
    </citation>
    <scope>NUCLEOTIDE SEQUENCE</scope>
    <source>
        <strain evidence="1">UK204</strain>
    </source>
</reference>